<evidence type="ECO:0000259" key="3">
    <source>
        <dbReference type="PROSITE" id="PS50405"/>
    </source>
</evidence>
<dbReference type="PANTHER" id="PTHR42673">
    <property type="entry name" value="MALEYLACETOACETATE ISOMERASE"/>
    <property type="match status" value="1"/>
</dbReference>
<feature type="region of interest" description="Disordered" evidence="1">
    <location>
        <begin position="271"/>
        <end position="298"/>
    </location>
</feature>
<dbReference type="SUPFAM" id="SSF47616">
    <property type="entry name" value="GST C-terminal domain-like"/>
    <property type="match status" value="1"/>
</dbReference>
<dbReference type="InterPro" id="IPR040079">
    <property type="entry name" value="Glutathione_S-Trfase"/>
</dbReference>
<organism evidence="4 5">
    <name type="scientific">Lepraria finkii</name>
    <dbReference type="NCBI Taxonomy" id="1340010"/>
    <lineage>
        <taxon>Eukaryota</taxon>
        <taxon>Fungi</taxon>
        <taxon>Dikarya</taxon>
        <taxon>Ascomycota</taxon>
        <taxon>Pezizomycotina</taxon>
        <taxon>Lecanoromycetes</taxon>
        <taxon>OSLEUM clade</taxon>
        <taxon>Lecanoromycetidae</taxon>
        <taxon>Lecanorales</taxon>
        <taxon>Lecanorineae</taxon>
        <taxon>Stereocaulaceae</taxon>
        <taxon>Lepraria</taxon>
    </lineage>
</organism>
<name>A0ABR4BME1_9LECA</name>
<evidence type="ECO:0008006" key="6">
    <source>
        <dbReference type="Google" id="ProtNLM"/>
    </source>
</evidence>
<dbReference type="EMBL" id="JBHFEH010000001">
    <property type="protein sequence ID" value="KAL2058964.1"/>
    <property type="molecule type" value="Genomic_DNA"/>
</dbReference>
<dbReference type="PANTHER" id="PTHR42673:SF4">
    <property type="entry name" value="MALEYLACETOACETATE ISOMERASE"/>
    <property type="match status" value="1"/>
</dbReference>
<dbReference type="SUPFAM" id="SSF52833">
    <property type="entry name" value="Thioredoxin-like"/>
    <property type="match status" value="1"/>
</dbReference>
<gene>
    <name evidence="4" type="ORF">ABVK25_000256</name>
</gene>
<proteinExistence type="predicted"/>
<dbReference type="SFLD" id="SFLDS00019">
    <property type="entry name" value="Glutathione_Transferase_(cytos"/>
    <property type="match status" value="1"/>
</dbReference>
<dbReference type="Gene3D" id="1.20.1050.10">
    <property type="match status" value="1"/>
</dbReference>
<dbReference type="Proteomes" id="UP001590951">
    <property type="component" value="Unassembled WGS sequence"/>
</dbReference>
<evidence type="ECO:0000259" key="2">
    <source>
        <dbReference type="PROSITE" id="PS50404"/>
    </source>
</evidence>
<dbReference type="PROSITE" id="PS50405">
    <property type="entry name" value="GST_CTER"/>
    <property type="match status" value="1"/>
</dbReference>
<accession>A0ABR4BME1</accession>
<dbReference type="PROSITE" id="PS50404">
    <property type="entry name" value="GST_NTER"/>
    <property type="match status" value="1"/>
</dbReference>
<keyword evidence="5" id="KW-1185">Reference proteome</keyword>
<dbReference type="InterPro" id="IPR036249">
    <property type="entry name" value="Thioredoxin-like_sf"/>
</dbReference>
<feature type="domain" description="GST N-terminal" evidence="2">
    <location>
        <begin position="6"/>
        <end position="89"/>
    </location>
</feature>
<feature type="region of interest" description="Disordered" evidence="1">
    <location>
        <begin position="226"/>
        <end position="257"/>
    </location>
</feature>
<dbReference type="InterPro" id="IPR036282">
    <property type="entry name" value="Glutathione-S-Trfase_C_sf"/>
</dbReference>
<feature type="domain" description="GST C-terminal" evidence="3">
    <location>
        <begin position="97"/>
        <end position="227"/>
    </location>
</feature>
<dbReference type="InterPro" id="IPR004045">
    <property type="entry name" value="Glutathione_S-Trfase_N"/>
</dbReference>
<dbReference type="InterPro" id="IPR010987">
    <property type="entry name" value="Glutathione-S-Trfase_C-like"/>
</dbReference>
<comment type="caution">
    <text evidence="4">The sequence shown here is derived from an EMBL/GenBank/DDBJ whole genome shotgun (WGS) entry which is preliminary data.</text>
</comment>
<dbReference type="Gene3D" id="3.40.30.10">
    <property type="entry name" value="Glutaredoxin"/>
    <property type="match status" value="1"/>
</dbReference>
<dbReference type="SFLD" id="SFLDG00358">
    <property type="entry name" value="Main_(cytGST)"/>
    <property type="match status" value="1"/>
</dbReference>
<sequence>MAFQPSKLTLYSRISSSCSARIRIAARLKGIAFQTREPPGKLYEDAYQSINPNATLPTLIADYNNGQSVTLTQSLNMLEFLEESYPGTMRLIPPVTDMASRVKARDLAAFIACNVQPFLSKRNLSQIEGFGQDSFVFGRSLLGSKMRVYEDMVENHAGRFSVGDELSIADICLVTTVQAASKFGLTFRVKKNPYTIIERIVRECENIPVFREDGVPRIFLKESERPYRSSSLAPPQPSRLSARRRHMGMGNSDSGLDEFNEAEEVAGLDENASVSLKPERTPNGFGPKPTTRPFESDELPEKLEDLLGPRARAVFGHIVSDSSARSNATKEVRS</sequence>
<evidence type="ECO:0000313" key="4">
    <source>
        <dbReference type="EMBL" id="KAL2058964.1"/>
    </source>
</evidence>
<reference evidence="4 5" key="1">
    <citation type="submission" date="2024-09" db="EMBL/GenBank/DDBJ databases">
        <title>Rethinking Asexuality: The Enigmatic Case of Functional Sexual Genes in Lepraria (Stereocaulaceae).</title>
        <authorList>
            <person name="Doellman M."/>
            <person name="Sun Y."/>
            <person name="Barcenas-Pena A."/>
            <person name="Lumbsch H.T."/>
            <person name="Grewe F."/>
        </authorList>
    </citation>
    <scope>NUCLEOTIDE SEQUENCE [LARGE SCALE GENOMIC DNA]</scope>
    <source>
        <strain evidence="4 5">Grewe 0041</strain>
    </source>
</reference>
<evidence type="ECO:0000256" key="1">
    <source>
        <dbReference type="SAM" id="MobiDB-lite"/>
    </source>
</evidence>
<evidence type="ECO:0000313" key="5">
    <source>
        <dbReference type="Proteomes" id="UP001590951"/>
    </source>
</evidence>
<protein>
    <recommendedName>
        <fullName evidence="6">Maleylacetoacetate isomerase</fullName>
    </recommendedName>
</protein>
<dbReference type="Pfam" id="PF13409">
    <property type="entry name" value="GST_N_2"/>
    <property type="match status" value="1"/>
</dbReference>